<dbReference type="AlphaFoldDB" id="A0A0D6P681"/>
<gene>
    <name evidence="2" type="ORF">Asru_0169_05</name>
</gene>
<keyword evidence="1" id="KW-1133">Transmembrane helix</keyword>
<keyword evidence="3" id="KW-1185">Reference proteome</keyword>
<comment type="caution">
    <text evidence="2">The sequence shown here is derived from an EMBL/GenBank/DDBJ whole genome shotgun (WGS) entry which is preliminary data.</text>
</comment>
<dbReference type="Proteomes" id="UP000032680">
    <property type="component" value="Unassembled WGS sequence"/>
</dbReference>
<organism evidence="2 3">
    <name type="scientific">Acidisphaera rubrifaciens HS-AP3</name>
    <dbReference type="NCBI Taxonomy" id="1231350"/>
    <lineage>
        <taxon>Bacteria</taxon>
        <taxon>Pseudomonadati</taxon>
        <taxon>Pseudomonadota</taxon>
        <taxon>Alphaproteobacteria</taxon>
        <taxon>Acetobacterales</taxon>
        <taxon>Acetobacteraceae</taxon>
        <taxon>Acidisphaera</taxon>
    </lineage>
</organism>
<evidence type="ECO:0000313" key="2">
    <source>
        <dbReference type="EMBL" id="GAN76851.1"/>
    </source>
</evidence>
<evidence type="ECO:0000256" key="1">
    <source>
        <dbReference type="SAM" id="Phobius"/>
    </source>
</evidence>
<name>A0A0D6P681_9PROT</name>
<evidence type="ECO:0000313" key="3">
    <source>
        <dbReference type="Proteomes" id="UP000032680"/>
    </source>
</evidence>
<protein>
    <submittedName>
        <fullName evidence="2">Uncharacterized protein</fullName>
    </submittedName>
</protein>
<sequence length="74" mass="7844">MRHLGRMIQKADVLWLGIAAGVTGGLLGGLMLGIGMDLIVNGQPLGWLIMLPGAPLSGVPGWLMARRLAQQLRD</sequence>
<dbReference type="EMBL" id="BANB01000169">
    <property type="protein sequence ID" value="GAN76851.1"/>
    <property type="molecule type" value="Genomic_DNA"/>
</dbReference>
<proteinExistence type="predicted"/>
<feature type="transmembrane region" description="Helical" evidence="1">
    <location>
        <begin position="12"/>
        <end position="34"/>
    </location>
</feature>
<reference evidence="2 3" key="1">
    <citation type="submission" date="2012-11" db="EMBL/GenBank/DDBJ databases">
        <title>Whole genome sequence of Acidisphaera rubrifaciens HS-AP3.</title>
        <authorList>
            <person name="Azuma Y."/>
            <person name="Higashiura N."/>
            <person name="Hirakawa H."/>
            <person name="Matsushita K."/>
        </authorList>
    </citation>
    <scope>NUCLEOTIDE SEQUENCE [LARGE SCALE GENOMIC DNA]</scope>
    <source>
        <strain evidence="2 3">HS-AP3</strain>
    </source>
</reference>
<feature type="transmembrane region" description="Helical" evidence="1">
    <location>
        <begin position="46"/>
        <end position="65"/>
    </location>
</feature>
<keyword evidence="1" id="KW-0472">Membrane</keyword>
<keyword evidence="1" id="KW-0812">Transmembrane</keyword>
<accession>A0A0D6P681</accession>